<dbReference type="Gene3D" id="3.30.70.100">
    <property type="match status" value="1"/>
</dbReference>
<keyword evidence="4" id="KW-1185">Reference proteome</keyword>
<dbReference type="EMBL" id="QRDQ01000007">
    <property type="protein sequence ID" value="RED27120.1"/>
    <property type="molecule type" value="Genomic_DNA"/>
</dbReference>
<gene>
    <name evidence="3" type="ORF">BD847_1053</name>
</gene>
<dbReference type="RefSeq" id="WP_244201558.1">
    <property type="nucleotide sequence ID" value="NZ_QRDQ01000007.1"/>
</dbReference>
<comment type="caution">
    <text evidence="3">The sequence shown here is derived from an EMBL/GenBank/DDBJ whole genome shotgun (WGS) entry which is preliminary data.</text>
</comment>
<reference evidence="3 4" key="1">
    <citation type="submission" date="2018-07" db="EMBL/GenBank/DDBJ databases">
        <title>Genomic Encyclopedia of Archaeal and Bacterial Type Strains, Phase II (KMG-II): from individual species to whole genera.</title>
        <authorList>
            <person name="Goeker M."/>
        </authorList>
    </citation>
    <scope>NUCLEOTIDE SEQUENCE [LARGE SCALE GENOMIC DNA]</scope>
    <source>
        <strain evidence="3 4">DSM 25795</strain>
    </source>
</reference>
<evidence type="ECO:0000259" key="2">
    <source>
        <dbReference type="PROSITE" id="PS51725"/>
    </source>
</evidence>
<accession>A0A3D9G1N2</accession>
<evidence type="ECO:0000313" key="3">
    <source>
        <dbReference type="EMBL" id="RED27120.1"/>
    </source>
</evidence>
<organism evidence="3 4">
    <name type="scientific">Flavobacterium cutihirudinis</name>
    <dbReference type="NCBI Taxonomy" id="1265740"/>
    <lineage>
        <taxon>Bacteria</taxon>
        <taxon>Pseudomonadati</taxon>
        <taxon>Bacteroidota</taxon>
        <taxon>Flavobacteriia</taxon>
        <taxon>Flavobacteriales</taxon>
        <taxon>Flavobacteriaceae</taxon>
        <taxon>Flavobacterium</taxon>
    </lineage>
</organism>
<feature type="transmembrane region" description="Helical" evidence="1">
    <location>
        <begin position="16"/>
        <end position="34"/>
    </location>
</feature>
<keyword evidence="3" id="KW-0560">Oxidoreductase</keyword>
<evidence type="ECO:0000256" key="1">
    <source>
        <dbReference type="SAM" id="Phobius"/>
    </source>
</evidence>
<dbReference type="Pfam" id="PF03992">
    <property type="entry name" value="ABM"/>
    <property type="match status" value="1"/>
</dbReference>
<keyword evidence="3" id="KW-0503">Monooxygenase</keyword>
<sequence length="146" mass="17098">MKQSSNIFQNSFSKTIFFYLTFASLFFTHSNIFAQKKDMMVRVAEIEIFPKYLSEYKAILKEESSASVKLEHGVLAIFPMYQKNDSTQVKILEIYADHNAYQSHLKTPHFLKYKTSTLKMVKSLKLIDMNAIDPESMKLLFMKMKE</sequence>
<protein>
    <submittedName>
        <fullName evidence="3">Quinol monooxygenase YgiN</fullName>
    </submittedName>
</protein>
<dbReference type="SUPFAM" id="SSF54909">
    <property type="entry name" value="Dimeric alpha+beta barrel"/>
    <property type="match status" value="1"/>
</dbReference>
<dbReference type="InterPro" id="IPR011008">
    <property type="entry name" value="Dimeric_a/b-barrel"/>
</dbReference>
<keyword evidence="1" id="KW-1133">Transmembrane helix</keyword>
<keyword evidence="1" id="KW-0472">Membrane</keyword>
<dbReference type="AlphaFoldDB" id="A0A3D9G1N2"/>
<keyword evidence="1" id="KW-0812">Transmembrane</keyword>
<feature type="domain" description="ABM" evidence="2">
    <location>
        <begin position="40"/>
        <end position="130"/>
    </location>
</feature>
<proteinExistence type="predicted"/>
<evidence type="ECO:0000313" key="4">
    <source>
        <dbReference type="Proteomes" id="UP000257004"/>
    </source>
</evidence>
<dbReference type="PROSITE" id="PS51725">
    <property type="entry name" value="ABM"/>
    <property type="match status" value="1"/>
</dbReference>
<dbReference type="GO" id="GO:0004497">
    <property type="term" value="F:monooxygenase activity"/>
    <property type="evidence" value="ECO:0007669"/>
    <property type="project" value="UniProtKB-KW"/>
</dbReference>
<dbReference type="Proteomes" id="UP000257004">
    <property type="component" value="Unassembled WGS sequence"/>
</dbReference>
<dbReference type="InterPro" id="IPR007138">
    <property type="entry name" value="ABM_dom"/>
</dbReference>
<name>A0A3D9G1N2_9FLAO</name>